<proteinExistence type="predicted"/>
<gene>
    <name evidence="1" type="primary">yloA_22</name>
    <name evidence="1" type="ORF">SDC9_151417</name>
</gene>
<reference evidence="1" key="1">
    <citation type="submission" date="2019-08" db="EMBL/GenBank/DDBJ databases">
        <authorList>
            <person name="Kucharzyk K."/>
            <person name="Murdoch R.W."/>
            <person name="Higgins S."/>
            <person name="Loffler F."/>
        </authorList>
    </citation>
    <scope>NUCLEOTIDE SEQUENCE</scope>
</reference>
<evidence type="ECO:0000313" key="1">
    <source>
        <dbReference type="EMBL" id="MPN04181.1"/>
    </source>
</evidence>
<sequence length="78" mass="8252">MIVLADNREIPPSTIELAAAIAARHSKAAASALVPVDYTPARNLKKPPGAKPGKVIYHVYNTLWINPAAAQTLTPVVP</sequence>
<dbReference type="EMBL" id="VSSQ01050114">
    <property type="protein sequence ID" value="MPN04181.1"/>
    <property type="molecule type" value="Genomic_DNA"/>
</dbReference>
<comment type="caution">
    <text evidence="1">The sequence shown here is derived from an EMBL/GenBank/DDBJ whole genome shotgun (WGS) entry which is preliminary data.</text>
</comment>
<name>A0A645EQ85_9ZZZZ</name>
<accession>A0A645EQ85</accession>
<organism evidence="1">
    <name type="scientific">bioreactor metagenome</name>
    <dbReference type="NCBI Taxonomy" id="1076179"/>
    <lineage>
        <taxon>unclassified sequences</taxon>
        <taxon>metagenomes</taxon>
        <taxon>ecological metagenomes</taxon>
    </lineage>
</organism>
<dbReference type="AlphaFoldDB" id="A0A645EQ85"/>
<protein>
    <submittedName>
        <fullName evidence="1">Uncharacterized protein</fullName>
    </submittedName>
</protein>